<dbReference type="GO" id="GO:0003723">
    <property type="term" value="F:RNA binding"/>
    <property type="evidence" value="ECO:0007669"/>
    <property type="project" value="UniProtKB-KW"/>
</dbReference>
<dbReference type="RefSeq" id="XP_060455106.1">
    <property type="nucleotide sequence ID" value="XM_060598298.1"/>
</dbReference>
<evidence type="ECO:0000313" key="5">
    <source>
        <dbReference type="Proteomes" id="UP001233271"/>
    </source>
</evidence>
<dbReference type="PANTHER" id="PTHR11439:SF463">
    <property type="entry name" value="REVERSE TRANSCRIPTASE TY1_COPIA-TYPE DOMAIN-CONTAINING PROTEIN"/>
    <property type="match status" value="1"/>
</dbReference>
<evidence type="ECO:0000259" key="3">
    <source>
        <dbReference type="PROSITE" id="PS50994"/>
    </source>
</evidence>
<dbReference type="SUPFAM" id="SSF53098">
    <property type="entry name" value="Ribonuclease H-like"/>
    <property type="match status" value="1"/>
</dbReference>
<dbReference type="InterPro" id="IPR043502">
    <property type="entry name" value="DNA/RNA_pol_sf"/>
</dbReference>
<feature type="compositionally biased region" description="Basic and acidic residues" evidence="2">
    <location>
        <begin position="303"/>
        <end position="325"/>
    </location>
</feature>
<dbReference type="GeneID" id="85493711"/>
<feature type="region of interest" description="Disordered" evidence="2">
    <location>
        <begin position="257"/>
        <end position="342"/>
    </location>
</feature>
<evidence type="ECO:0000256" key="1">
    <source>
        <dbReference type="ARBA" id="ARBA00022884"/>
    </source>
</evidence>
<feature type="region of interest" description="Disordered" evidence="2">
    <location>
        <begin position="1182"/>
        <end position="1203"/>
    </location>
</feature>
<dbReference type="GO" id="GO:0005634">
    <property type="term" value="C:nucleus"/>
    <property type="evidence" value="ECO:0007669"/>
    <property type="project" value="UniProtKB-ARBA"/>
</dbReference>
<dbReference type="GO" id="GO:0015074">
    <property type="term" value="P:DNA integration"/>
    <property type="evidence" value="ECO:0007669"/>
    <property type="project" value="InterPro"/>
</dbReference>
<dbReference type="KEGG" id="ccac:CcaHIS019_0212020"/>
<evidence type="ECO:0000256" key="2">
    <source>
        <dbReference type="SAM" id="MobiDB-lite"/>
    </source>
</evidence>
<organism evidence="4 5">
    <name type="scientific">Cutaneotrichosporon cavernicola</name>
    <dbReference type="NCBI Taxonomy" id="279322"/>
    <lineage>
        <taxon>Eukaryota</taxon>
        <taxon>Fungi</taxon>
        <taxon>Dikarya</taxon>
        <taxon>Basidiomycota</taxon>
        <taxon>Agaricomycotina</taxon>
        <taxon>Tremellomycetes</taxon>
        <taxon>Trichosporonales</taxon>
        <taxon>Trichosporonaceae</taxon>
        <taxon>Cutaneotrichosporon</taxon>
    </lineage>
</organism>
<feature type="domain" description="Integrase catalytic" evidence="3">
    <location>
        <begin position="595"/>
        <end position="764"/>
    </location>
</feature>
<feature type="compositionally biased region" description="Low complexity" evidence="2">
    <location>
        <begin position="1188"/>
        <end position="1198"/>
    </location>
</feature>
<feature type="compositionally biased region" description="Low complexity" evidence="2">
    <location>
        <begin position="257"/>
        <end position="271"/>
    </location>
</feature>
<gene>
    <name evidence="4" type="ORF">CcaverHIS019_0212020</name>
</gene>
<keyword evidence="5" id="KW-1185">Reference proteome</keyword>
<dbReference type="EMBL" id="AP028213">
    <property type="protein sequence ID" value="BEI89840.1"/>
    <property type="molecule type" value="Genomic_DNA"/>
</dbReference>
<dbReference type="InterPro" id="IPR012337">
    <property type="entry name" value="RNaseH-like_sf"/>
</dbReference>
<sequence length="1432" mass="157680">MESSTSDLHQYLKLIPKLTGIENYSRWHHAFNNWLNMLGGTLVRTQPEPYRVPFEDAEFLHISRDVIHPPDQRAGDAPPTGLAIAINTAREASNIKANLQGGEITKWEKWARKQRVARTTVMATIDYTIARDVDHLWSLDDVLNHLAKLYNPDTPLRLRNLNAKITTTFLTSATADNMRKHVLDFTAVLHELADIGHPVSEPSKCLNFLESLTRVHLLYSHMRTELALVPTHEREEWAVVCRVYEMYIATHALRTPSLDSTTAPTSSLAASNPHQPKQWIRNKPDPTKYCDYHKRPGHATVDCTDKAAGRDPDRKRGKKDADHKPPHLASAASAPSPAPATPLPDLSLSYPMDLVDDHYINLGALAIASSTPAPTSPTTKLYIDSGAGGHLISNPAFLSDAKPCSVKFYLSSSRYYLMARYVGVIRLGGIPIQPVYFTDGSTDSFLSEPRLVAAGWDVDLKALTLSREGVVVTLTCDNVDGRPIVNATSINRLAASSELLPSSLTSTSTPHPSGPTNPTAGTTGHTLPPEEPLPSRALLLLHTRLGHIGKPQLVELARHGLLGDDWTASKIDADPFNICKCKACLETKTTKNPSPGTSPRGTASGDYMHVDLKGPFITSRRGMCHWLLIYTDHTAVRLAIPIHAKTEAHGLIQTWIRRIERQTNIPIAVVRSDGAGDFGKDMAREFYNSLGILHEVTAPYDPARNGVAERGNRTMSEMLRAMFSTSGLPPDLWCYGIEYASFIANSTRINSDGRTPWQTITHRVPKLLSLPAFGQVVYAHIHEAYKDPLVKVLDPAPRAPRTTPATPRAFRARILGADMATLGWIVLIEQTNKIITVRDVRLALAAGLGDPLPPFDGPPDLQKLAKPVKPTTHDPAVAALAFLDKDSDVQKAIRAMDAVDDPFIQLAASTVNTILESSPITYRQAIKAPDAEHWQAAMAAETEQLFATGTMVFSNLPSGRRAIPTKWVFKPKRDATNVLIKRKARLCVRGDVMTSDDYDRTFAPTARLTSVRALVIHAIKNNMVLHQADVEGAFLNGTLEEEVYIKPPPGLTLPEGYDCLRLHKALYGLKQAPRVWWQTVVAVLADKGFYSTPSDIGLFHRSPAEGVTGAWLALYVDDFLSATLSHSEALDILDSLRAHWAITDLGEPKQLLGMSLQIHADKVDISQTNYIEQMAERFQVDTRRSGKAAPLPTTATQLPPSPPAPPPLHAEYREMVGSILWVARCTRPDVAFAAGFLGRFAHAPSGEHIELAKRVIAHLLFTKDYVLRLAPDDDAPDLEAYSDADHAGDRLTRRSTTGHIHFLYGCPVSWTSRRQATLSNSTMEAEYVAAASCVRETIWLRYLLTDLLHPPTSPTTLYIDNLAAIRLSQDDSHHEKAKHIDIANHVVRERVNNGTIICKPVTSANQLADILTKPLPGTTHNKASALLHVVKP</sequence>
<dbReference type="InterPro" id="IPR001584">
    <property type="entry name" value="Integrase_cat-core"/>
</dbReference>
<feature type="compositionally biased region" description="Basic and acidic residues" evidence="2">
    <location>
        <begin position="282"/>
        <end position="294"/>
    </location>
</feature>
<proteinExistence type="predicted"/>
<dbReference type="PANTHER" id="PTHR11439">
    <property type="entry name" value="GAG-POL-RELATED RETROTRANSPOSON"/>
    <property type="match status" value="1"/>
</dbReference>
<dbReference type="PROSITE" id="PS50994">
    <property type="entry name" value="INTEGRASE"/>
    <property type="match status" value="1"/>
</dbReference>
<feature type="region of interest" description="Disordered" evidence="2">
    <location>
        <begin position="502"/>
        <end position="532"/>
    </location>
</feature>
<dbReference type="Proteomes" id="UP001233271">
    <property type="component" value="Chromosome 2"/>
</dbReference>
<dbReference type="CDD" id="cd09272">
    <property type="entry name" value="RNase_HI_RT_Ty1"/>
    <property type="match status" value="1"/>
</dbReference>
<evidence type="ECO:0000313" key="4">
    <source>
        <dbReference type="EMBL" id="BEI89840.1"/>
    </source>
</evidence>
<dbReference type="Pfam" id="PF07727">
    <property type="entry name" value="RVT_2"/>
    <property type="match status" value="1"/>
</dbReference>
<keyword evidence="1" id="KW-0694">RNA-binding</keyword>
<name>A0AA48L1L3_9TREE</name>
<dbReference type="InterPro" id="IPR013103">
    <property type="entry name" value="RVT_2"/>
</dbReference>
<accession>A0AA48L1L3</accession>
<protein>
    <recommendedName>
        <fullName evidence="3">Integrase catalytic domain-containing protein</fullName>
    </recommendedName>
</protein>
<dbReference type="InterPro" id="IPR036397">
    <property type="entry name" value="RNaseH_sf"/>
</dbReference>
<dbReference type="Gene3D" id="3.30.420.10">
    <property type="entry name" value="Ribonuclease H-like superfamily/Ribonuclease H"/>
    <property type="match status" value="1"/>
</dbReference>
<dbReference type="SUPFAM" id="SSF56672">
    <property type="entry name" value="DNA/RNA polymerases"/>
    <property type="match status" value="1"/>
</dbReference>
<reference evidence="4" key="1">
    <citation type="journal article" date="2023" name="BMC Genomics">
        <title>Chromosome-level genome assemblies of Cutaneotrichosporon spp. (Trichosporonales, Basidiomycota) reveal imbalanced evolution between nucleotide sequences and chromosome synteny.</title>
        <authorList>
            <person name="Kobayashi Y."/>
            <person name="Kayamori A."/>
            <person name="Aoki K."/>
            <person name="Shiwa Y."/>
            <person name="Matsutani M."/>
            <person name="Fujita N."/>
            <person name="Sugita T."/>
            <person name="Iwasaki W."/>
            <person name="Tanaka N."/>
            <person name="Takashima M."/>
        </authorList>
    </citation>
    <scope>NUCLEOTIDE SEQUENCE</scope>
    <source>
        <strain evidence="4">HIS019</strain>
    </source>
</reference>
<feature type="compositionally biased region" description="Low complexity" evidence="2">
    <location>
        <begin position="502"/>
        <end position="519"/>
    </location>
</feature>